<dbReference type="CDD" id="cd00808">
    <property type="entry name" value="GluRS_core"/>
    <property type="match status" value="1"/>
</dbReference>
<keyword evidence="12" id="KW-1185">Reference proteome</keyword>
<feature type="short sequence motif" description="'HIGH' region" evidence="8">
    <location>
        <begin position="11"/>
        <end position="21"/>
    </location>
</feature>
<comment type="similarity">
    <text evidence="1 8">Belongs to the class-I aminoacyl-tRNA synthetase family. Glutamate--tRNA ligase type 1 subfamily.</text>
</comment>
<dbReference type="EMBL" id="CP032157">
    <property type="protein sequence ID" value="AXY77334.1"/>
    <property type="molecule type" value="Genomic_DNA"/>
</dbReference>
<comment type="caution">
    <text evidence="8">Lacks conserved residue(s) required for the propagation of feature annotation.</text>
</comment>
<dbReference type="Gene3D" id="3.40.50.620">
    <property type="entry name" value="HUPs"/>
    <property type="match status" value="1"/>
</dbReference>
<comment type="subcellular location">
    <subcellularLocation>
        <location evidence="8">Cytoplasm</location>
    </subcellularLocation>
</comment>
<keyword evidence="4 8" id="KW-0547">Nucleotide-binding</keyword>
<feature type="short sequence motif" description="'KMSKS' region" evidence="8">
    <location>
        <begin position="263"/>
        <end position="267"/>
    </location>
</feature>
<dbReference type="Gene3D" id="1.10.10.350">
    <property type="match status" value="1"/>
</dbReference>
<reference evidence="11 12" key="1">
    <citation type="submission" date="2018-09" db="EMBL/GenBank/DDBJ databases">
        <title>Genome sequencing of strain 6GH32-13.</title>
        <authorList>
            <person name="Weon H.-Y."/>
            <person name="Heo J."/>
            <person name="Kwon S.-W."/>
        </authorList>
    </citation>
    <scope>NUCLEOTIDE SEQUENCE [LARGE SCALE GENOMIC DNA]</scope>
    <source>
        <strain evidence="11 12">5GH32-13</strain>
    </source>
</reference>
<evidence type="ECO:0000256" key="6">
    <source>
        <dbReference type="ARBA" id="ARBA00022917"/>
    </source>
</evidence>
<feature type="binding site" evidence="8">
    <location>
        <position position="266"/>
    </location>
    <ligand>
        <name>ATP</name>
        <dbReference type="ChEBI" id="CHEBI:30616"/>
    </ligand>
</feature>
<dbReference type="GO" id="GO:0004818">
    <property type="term" value="F:glutamate-tRNA ligase activity"/>
    <property type="evidence" value="ECO:0007669"/>
    <property type="project" value="UniProtKB-UniRule"/>
</dbReference>
<evidence type="ECO:0000259" key="9">
    <source>
        <dbReference type="Pfam" id="PF00749"/>
    </source>
</evidence>
<dbReference type="InterPro" id="IPR001412">
    <property type="entry name" value="aa-tRNA-synth_I_CS"/>
</dbReference>
<dbReference type="PROSITE" id="PS00178">
    <property type="entry name" value="AA_TRNA_LIGASE_I"/>
    <property type="match status" value="1"/>
</dbReference>
<dbReference type="GO" id="GO:0000049">
    <property type="term" value="F:tRNA binding"/>
    <property type="evidence" value="ECO:0007669"/>
    <property type="project" value="InterPro"/>
</dbReference>
<dbReference type="InterPro" id="IPR020058">
    <property type="entry name" value="Glu/Gln-tRNA-synth_Ib_cat-dom"/>
</dbReference>
<evidence type="ECO:0000256" key="4">
    <source>
        <dbReference type="ARBA" id="ARBA00022741"/>
    </source>
</evidence>
<comment type="catalytic activity">
    <reaction evidence="8">
        <text>tRNA(Glu) + L-glutamate + ATP = L-glutamyl-tRNA(Glu) + AMP + diphosphate</text>
        <dbReference type="Rhea" id="RHEA:23540"/>
        <dbReference type="Rhea" id="RHEA-COMP:9663"/>
        <dbReference type="Rhea" id="RHEA-COMP:9680"/>
        <dbReference type="ChEBI" id="CHEBI:29985"/>
        <dbReference type="ChEBI" id="CHEBI:30616"/>
        <dbReference type="ChEBI" id="CHEBI:33019"/>
        <dbReference type="ChEBI" id="CHEBI:78442"/>
        <dbReference type="ChEBI" id="CHEBI:78520"/>
        <dbReference type="ChEBI" id="CHEBI:456215"/>
        <dbReference type="EC" id="6.1.1.17"/>
    </reaction>
</comment>
<dbReference type="EC" id="6.1.1.17" evidence="8"/>
<keyword evidence="2 8" id="KW-0963">Cytoplasm</keyword>
<keyword evidence="7 8" id="KW-0030">Aminoacyl-tRNA synthetase</keyword>
<feature type="domain" description="Glutamyl/glutaminyl-tRNA synthetase class Ib catalytic" evidence="9">
    <location>
        <begin position="4"/>
        <end position="349"/>
    </location>
</feature>
<dbReference type="SUPFAM" id="SSF48163">
    <property type="entry name" value="An anticodon-binding domain of class I aminoacyl-tRNA synthetases"/>
    <property type="match status" value="1"/>
</dbReference>
<dbReference type="PRINTS" id="PR00987">
    <property type="entry name" value="TRNASYNTHGLU"/>
</dbReference>
<dbReference type="InterPro" id="IPR004527">
    <property type="entry name" value="Glu-tRNA-ligase_bac/mito"/>
</dbReference>
<dbReference type="GO" id="GO:0008270">
    <property type="term" value="F:zinc ion binding"/>
    <property type="evidence" value="ECO:0007669"/>
    <property type="project" value="InterPro"/>
</dbReference>
<dbReference type="Pfam" id="PF00749">
    <property type="entry name" value="tRNA-synt_1c"/>
    <property type="match status" value="1"/>
</dbReference>
<evidence type="ECO:0000256" key="1">
    <source>
        <dbReference type="ARBA" id="ARBA00007894"/>
    </source>
</evidence>
<dbReference type="GO" id="GO:0006424">
    <property type="term" value="P:glutamyl-tRNA aminoacylation"/>
    <property type="evidence" value="ECO:0007669"/>
    <property type="project" value="UniProtKB-UniRule"/>
</dbReference>
<dbReference type="InterPro" id="IPR000924">
    <property type="entry name" value="Glu/Gln-tRNA-synth"/>
</dbReference>
<dbReference type="InterPro" id="IPR045462">
    <property type="entry name" value="aa-tRNA-synth_I_cd-bd"/>
</dbReference>
<dbReference type="NCBIfam" id="TIGR00464">
    <property type="entry name" value="gltX_bact"/>
    <property type="match status" value="1"/>
</dbReference>
<dbReference type="RefSeq" id="WP_119053210.1">
    <property type="nucleotide sequence ID" value="NZ_CP032157.1"/>
</dbReference>
<dbReference type="AlphaFoldDB" id="A0A3B7MS26"/>
<dbReference type="InterPro" id="IPR020752">
    <property type="entry name" value="Glu-tRNA-synth_I_codon-bd_sub1"/>
</dbReference>
<dbReference type="HAMAP" id="MF_00022">
    <property type="entry name" value="Glu_tRNA_synth_type1"/>
    <property type="match status" value="1"/>
</dbReference>
<dbReference type="PANTHER" id="PTHR43311">
    <property type="entry name" value="GLUTAMATE--TRNA LIGASE"/>
    <property type="match status" value="1"/>
</dbReference>
<dbReference type="GO" id="GO:0005829">
    <property type="term" value="C:cytosol"/>
    <property type="evidence" value="ECO:0007669"/>
    <property type="project" value="TreeGrafter"/>
</dbReference>
<dbReference type="InterPro" id="IPR020751">
    <property type="entry name" value="aa-tRNA-synth_I_codon-bd_sub2"/>
</dbReference>
<keyword evidence="6 8" id="KW-0648">Protein biosynthesis</keyword>
<comment type="function">
    <text evidence="8">Catalyzes the attachment of glutamate to tRNA(Glu) in a two-step reaction: glutamate is first activated by ATP to form Glu-AMP and then transferred to the acceptor end of tRNA(Glu).</text>
</comment>
<keyword evidence="5 8" id="KW-0067">ATP-binding</keyword>
<gene>
    <name evidence="8" type="primary">gltX</name>
    <name evidence="11" type="ORF">D3H65_26610</name>
</gene>
<dbReference type="PANTHER" id="PTHR43311:SF2">
    <property type="entry name" value="GLUTAMATE--TRNA LIGASE, MITOCHONDRIAL-RELATED"/>
    <property type="match status" value="1"/>
</dbReference>
<dbReference type="OrthoDB" id="9807503at2"/>
<dbReference type="InterPro" id="IPR033910">
    <property type="entry name" value="GluRS_core"/>
</dbReference>
<dbReference type="Proteomes" id="UP000263900">
    <property type="component" value="Chromosome"/>
</dbReference>
<feature type="domain" description="Aminoacyl-tRNA synthetase class I anticodon-binding" evidence="10">
    <location>
        <begin position="379"/>
        <end position="504"/>
    </location>
</feature>
<comment type="subunit">
    <text evidence="8">Monomer.</text>
</comment>
<dbReference type="InterPro" id="IPR049940">
    <property type="entry name" value="GluQ/Sye"/>
</dbReference>
<dbReference type="KEGG" id="pseg:D3H65_26610"/>
<sequence length="508" mass="58096">MAKKVRVRFAPSPTGGLHLGGVRTVLYNYLFARQHGGDFVLRIEDTDQTRFVPGAEEYIINCLKWCGLNPDEGPHVGGEYGPYRQSERKAMYRKYAEHLVQTGHAYYAFDRPEELETMRERFKTPENPSPQYDHTVRSSMRNSCSLTLEETATLLEDGVPYVIRIRMPENETVTFTDMIRGEVSFHTGLVDDKVLLKADGMPTYHLAVVVDDYLMKITHAFRGEEWLPSAPVHVLLWKYLGWEKEMPQWAHLPLILKPDGNGKLSKRDGDRLGFPVFAMNWNDPKTNEQTKGFRELGFLPEAFDNLLAMLGWNDGTAQEIFTLEELIQKFSMDRVHKGGAKFDYEKAKWFNHEWIRKLPVEHYRAAVKGLLEEKGLVITDEAYLDKVMTLVKDRCTLLTDFYEQSKFLFETPAQLDLDAVKPKWNDDKKAFFLAASDELRAAGSWKAADLEASFKALATQKNIKPGDVLMPLRVMLVGGKFGPGVFDIAELIGKEETVKRISNMLQQL</sequence>
<dbReference type="InterPro" id="IPR008925">
    <property type="entry name" value="aa_tRNA-synth_I_cd-bd_sf"/>
</dbReference>
<evidence type="ECO:0000256" key="3">
    <source>
        <dbReference type="ARBA" id="ARBA00022598"/>
    </source>
</evidence>
<dbReference type="Gene3D" id="1.10.8.70">
    <property type="entry name" value="Glutamate-tRNA synthetase, class I, anticodon-binding domain 1"/>
    <property type="match status" value="1"/>
</dbReference>
<dbReference type="InterPro" id="IPR014729">
    <property type="entry name" value="Rossmann-like_a/b/a_fold"/>
</dbReference>
<name>A0A3B7MS26_9BACT</name>
<dbReference type="Pfam" id="PF19269">
    <property type="entry name" value="Anticodon_2"/>
    <property type="match status" value="1"/>
</dbReference>
<evidence type="ECO:0000256" key="2">
    <source>
        <dbReference type="ARBA" id="ARBA00022490"/>
    </source>
</evidence>
<dbReference type="FunFam" id="3.40.50.620:FF:000127">
    <property type="entry name" value="Glutamate--tRNA ligase"/>
    <property type="match status" value="1"/>
</dbReference>
<proteinExistence type="inferred from homology"/>
<organism evidence="11 12">
    <name type="scientific">Paraflavitalea soli</name>
    <dbReference type="NCBI Taxonomy" id="2315862"/>
    <lineage>
        <taxon>Bacteria</taxon>
        <taxon>Pseudomonadati</taxon>
        <taxon>Bacteroidota</taxon>
        <taxon>Chitinophagia</taxon>
        <taxon>Chitinophagales</taxon>
        <taxon>Chitinophagaceae</taxon>
        <taxon>Paraflavitalea</taxon>
    </lineage>
</organism>
<dbReference type="SUPFAM" id="SSF52374">
    <property type="entry name" value="Nucleotidylyl transferase"/>
    <property type="match status" value="1"/>
</dbReference>
<evidence type="ECO:0000256" key="5">
    <source>
        <dbReference type="ARBA" id="ARBA00022840"/>
    </source>
</evidence>
<evidence type="ECO:0000256" key="8">
    <source>
        <dbReference type="HAMAP-Rule" id="MF_00022"/>
    </source>
</evidence>
<dbReference type="GO" id="GO:0005524">
    <property type="term" value="F:ATP binding"/>
    <property type="evidence" value="ECO:0007669"/>
    <property type="project" value="UniProtKB-UniRule"/>
</dbReference>
<evidence type="ECO:0000259" key="10">
    <source>
        <dbReference type="Pfam" id="PF19269"/>
    </source>
</evidence>
<evidence type="ECO:0000256" key="7">
    <source>
        <dbReference type="ARBA" id="ARBA00023146"/>
    </source>
</evidence>
<keyword evidence="3 8" id="KW-0436">Ligase</keyword>
<accession>A0A3B7MS26</accession>
<protein>
    <recommendedName>
        <fullName evidence="8">Glutamate--tRNA ligase</fullName>
        <ecNumber evidence="8">6.1.1.17</ecNumber>
    </recommendedName>
    <alternativeName>
        <fullName evidence="8">Glutamyl-tRNA synthetase</fullName>
        <shortName evidence="8">GluRS</shortName>
    </alternativeName>
</protein>
<evidence type="ECO:0000313" key="12">
    <source>
        <dbReference type="Proteomes" id="UP000263900"/>
    </source>
</evidence>
<evidence type="ECO:0000313" key="11">
    <source>
        <dbReference type="EMBL" id="AXY77334.1"/>
    </source>
</evidence>